<dbReference type="InterPro" id="IPR027417">
    <property type="entry name" value="P-loop_NTPase"/>
</dbReference>
<dbReference type="InterPro" id="IPR027266">
    <property type="entry name" value="TrmE/GcvT-like"/>
</dbReference>
<comment type="caution">
    <text evidence="11">The sequence shown here is derived from an EMBL/GenBank/DDBJ whole genome shotgun (WGS) entry which is preliminary data.</text>
</comment>
<dbReference type="Pfam" id="PF12631">
    <property type="entry name" value="MnmE_helical"/>
    <property type="match status" value="1"/>
</dbReference>
<dbReference type="CDD" id="cd14858">
    <property type="entry name" value="TrmE_N"/>
    <property type="match status" value="1"/>
</dbReference>
<dbReference type="InterPro" id="IPR027368">
    <property type="entry name" value="MnmE_dom2"/>
</dbReference>
<feature type="domain" description="GTP-binding protein TrmE N-terminal" evidence="9">
    <location>
        <begin position="16"/>
        <end position="132"/>
    </location>
</feature>
<dbReference type="Pfam" id="PF10396">
    <property type="entry name" value="TrmE_N"/>
    <property type="match status" value="1"/>
</dbReference>
<comment type="function">
    <text evidence="6">Exhibits a very high intrinsic GTPase hydrolysis rate. Involved in the addition of a carboxymethylaminomethyl (cmnm) group at the wobble position (U34) of certain tRNAs, forming tRNA-cmnm(5)s(2)U34.</text>
</comment>
<feature type="binding site" evidence="6">
    <location>
        <begin position="281"/>
        <end position="284"/>
    </location>
    <ligand>
        <name>GTP</name>
        <dbReference type="ChEBI" id="CHEBI:37565"/>
    </ligand>
</feature>
<evidence type="ECO:0000256" key="1">
    <source>
        <dbReference type="ARBA" id="ARBA00011043"/>
    </source>
</evidence>
<feature type="binding site" evidence="6">
    <location>
        <position position="261"/>
    </location>
    <ligand>
        <name>K(+)</name>
        <dbReference type="ChEBI" id="CHEBI:29103"/>
    </ligand>
</feature>
<feature type="domain" description="MnmE helical" evidence="10">
    <location>
        <begin position="135"/>
        <end position="455"/>
    </location>
</feature>
<dbReference type="InterPro" id="IPR031168">
    <property type="entry name" value="G_TrmE"/>
</dbReference>
<keyword evidence="2 6" id="KW-0819">tRNA processing</keyword>
<dbReference type="InterPro" id="IPR004520">
    <property type="entry name" value="GTPase_MnmE"/>
</dbReference>
<evidence type="ECO:0000259" key="8">
    <source>
        <dbReference type="Pfam" id="PF01926"/>
    </source>
</evidence>
<dbReference type="HAMAP" id="MF_00379">
    <property type="entry name" value="GTPase_MnmE"/>
    <property type="match status" value="1"/>
</dbReference>
<feature type="domain" description="G" evidence="8">
    <location>
        <begin position="229"/>
        <end position="343"/>
    </location>
</feature>
<dbReference type="GO" id="GO:0005525">
    <property type="term" value="F:GTP binding"/>
    <property type="evidence" value="ECO:0007669"/>
    <property type="project" value="UniProtKB-UniRule"/>
</dbReference>
<feature type="binding site" evidence="6">
    <location>
        <position position="92"/>
    </location>
    <ligand>
        <name>(6S)-5-formyl-5,6,7,8-tetrahydrofolate</name>
        <dbReference type="ChEBI" id="CHEBI:57457"/>
    </ligand>
</feature>
<dbReference type="GO" id="GO:0005737">
    <property type="term" value="C:cytoplasm"/>
    <property type="evidence" value="ECO:0007669"/>
    <property type="project" value="UniProtKB-SubCell"/>
</dbReference>
<evidence type="ECO:0000256" key="4">
    <source>
        <dbReference type="ARBA" id="ARBA00022958"/>
    </source>
</evidence>
<keyword evidence="6" id="KW-0460">Magnesium</keyword>
<dbReference type="GO" id="GO:0046872">
    <property type="term" value="F:metal ion binding"/>
    <property type="evidence" value="ECO:0007669"/>
    <property type="project" value="UniProtKB-KW"/>
</dbReference>
<dbReference type="Gene3D" id="3.40.50.300">
    <property type="entry name" value="P-loop containing nucleotide triphosphate hydrolases"/>
    <property type="match status" value="1"/>
</dbReference>
<dbReference type="SUPFAM" id="SSF52540">
    <property type="entry name" value="P-loop containing nucleoside triphosphate hydrolases"/>
    <property type="match status" value="1"/>
</dbReference>
<feature type="binding site" evidence="6">
    <location>
        <position position="258"/>
    </location>
    <ligand>
        <name>K(+)</name>
        <dbReference type="ChEBI" id="CHEBI:29103"/>
    </ligand>
</feature>
<dbReference type="InterPro" id="IPR025867">
    <property type="entry name" value="MnmE_helical"/>
</dbReference>
<protein>
    <recommendedName>
        <fullName evidence="6">tRNA modification GTPase MnmE</fullName>
        <ecNumber evidence="6">3.6.-.-</ecNumber>
    </recommendedName>
</protein>
<feature type="binding site" evidence="6">
    <location>
        <position position="458"/>
    </location>
    <ligand>
        <name>(6S)-5-formyl-5,6,7,8-tetrahydrofolate</name>
        <dbReference type="ChEBI" id="CHEBI:57457"/>
    </ligand>
</feature>
<dbReference type="GO" id="GO:0003924">
    <property type="term" value="F:GTPase activity"/>
    <property type="evidence" value="ECO:0007669"/>
    <property type="project" value="UniProtKB-UniRule"/>
</dbReference>
<keyword evidence="6" id="KW-0479">Metal-binding</keyword>
<dbReference type="InterPro" id="IPR018948">
    <property type="entry name" value="GTP-bd_TrmE_N"/>
</dbReference>
<name>A0A2M9A6M8_9BACT</name>
<evidence type="ECO:0000259" key="9">
    <source>
        <dbReference type="Pfam" id="PF10396"/>
    </source>
</evidence>
<evidence type="ECO:0000256" key="3">
    <source>
        <dbReference type="ARBA" id="ARBA00022741"/>
    </source>
</evidence>
<feature type="binding site" evidence="6">
    <location>
        <position position="256"/>
    </location>
    <ligand>
        <name>K(+)</name>
        <dbReference type="ChEBI" id="CHEBI:29103"/>
    </ligand>
</feature>
<comment type="caution">
    <text evidence="6">Lacks conserved residue(s) required for the propagation of feature annotation.</text>
</comment>
<evidence type="ECO:0000256" key="7">
    <source>
        <dbReference type="RuleBase" id="RU003313"/>
    </source>
</evidence>
<dbReference type="NCBIfam" id="TIGR00231">
    <property type="entry name" value="small_GTP"/>
    <property type="match status" value="1"/>
</dbReference>
<evidence type="ECO:0000256" key="6">
    <source>
        <dbReference type="HAMAP-Rule" id="MF_00379"/>
    </source>
</evidence>
<feature type="binding site" evidence="6">
    <location>
        <begin position="256"/>
        <end position="262"/>
    </location>
    <ligand>
        <name>GTP</name>
        <dbReference type="ChEBI" id="CHEBI:37565"/>
    </ligand>
</feature>
<keyword evidence="3 6" id="KW-0547">Nucleotide-binding</keyword>
<comment type="subunit">
    <text evidence="6">Homodimer. Heterotetramer of two MnmE and two MnmG subunits.</text>
</comment>
<dbReference type="NCBIfam" id="TIGR00450">
    <property type="entry name" value="mnmE_trmE_thdF"/>
    <property type="match status" value="1"/>
</dbReference>
<dbReference type="AlphaFoldDB" id="A0A2M9A6M8"/>
<dbReference type="Gene3D" id="1.20.120.430">
    <property type="entry name" value="tRNA modification GTPase MnmE domain 2"/>
    <property type="match status" value="1"/>
</dbReference>
<keyword evidence="12" id="KW-1185">Reference proteome</keyword>
<evidence type="ECO:0000259" key="10">
    <source>
        <dbReference type="Pfam" id="PF12631"/>
    </source>
</evidence>
<evidence type="ECO:0000256" key="5">
    <source>
        <dbReference type="ARBA" id="ARBA00023134"/>
    </source>
</evidence>
<dbReference type="GO" id="GO:0030488">
    <property type="term" value="P:tRNA methylation"/>
    <property type="evidence" value="ECO:0007669"/>
    <property type="project" value="TreeGrafter"/>
</dbReference>
<comment type="cofactor">
    <cofactor evidence="6">
        <name>K(+)</name>
        <dbReference type="ChEBI" id="CHEBI:29103"/>
    </cofactor>
    <text evidence="6">Binds 1 potassium ion per subunit.</text>
</comment>
<dbReference type="InterPro" id="IPR005225">
    <property type="entry name" value="Small_GTP-bd"/>
</dbReference>
<dbReference type="Gene3D" id="3.30.1360.120">
    <property type="entry name" value="Probable tRNA modification gtpase trme, domain 1"/>
    <property type="match status" value="1"/>
</dbReference>
<accession>A0A2M9A6M8</accession>
<dbReference type="GO" id="GO:0002098">
    <property type="term" value="P:tRNA wobble uridine modification"/>
    <property type="evidence" value="ECO:0007669"/>
    <property type="project" value="TreeGrafter"/>
</dbReference>
<feature type="binding site" evidence="6">
    <location>
        <begin position="237"/>
        <end position="242"/>
    </location>
    <ligand>
        <name>GTP</name>
        <dbReference type="ChEBI" id="CHEBI:37565"/>
    </ligand>
</feature>
<dbReference type="Proteomes" id="UP000231134">
    <property type="component" value="Unassembled WGS sequence"/>
</dbReference>
<feature type="binding site" evidence="6">
    <location>
        <position position="262"/>
    </location>
    <ligand>
        <name>Mg(2+)</name>
        <dbReference type="ChEBI" id="CHEBI:18420"/>
    </ligand>
</feature>
<comment type="similarity">
    <text evidence="1 6 7">Belongs to the TRAFAC class TrmE-Era-EngA-EngB-Septin-like GTPase superfamily. TrmE GTPase family.</text>
</comment>
<proteinExistence type="inferred from homology"/>
<dbReference type="CDD" id="cd04164">
    <property type="entry name" value="trmE"/>
    <property type="match status" value="1"/>
</dbReference>
<dbReference type="PANTHER" id="PTHR42714:SF2">
    <property type="entry name" value="TRNA MODIFICATION GTPASE GTPBP3, MITOCHONDRIAL"/>
    <property type="match status" value="1"/>
</dbReference>
<feature type="binding site" evidence="6">
    <location>
        <position position="132"/>
    </location>
    <ligand>
        <name>(6S)-5-formyl-5,6,7,8-tetrahydrofolate</name>
        <dbReference type="ChEBI" id="CHEBI:57457"/>
    </ligand>
</feature>
<evidence type="ECO:0000313" key="11">
    <source>
        <dbReference type="EMBL" id="PJJ41293.1"/>
    </source>
</evidence>
<sequence length="458" mass="50091">MGKITFEVMKKTVEQTIVAPATPHGTSALAVIRVSGPETRSILRKMFHCESPTPRMATLAVARHPETQKKLDSLLYIFYAAPNSYTGEDSLELFPHGNPLIVRSLIDAMCSLENVRIAYRGEYTKRAFLNGKMDLVQAESVADVIHSQTLSALDNAHKLLSGKFSKDVHELAHKLKDISARIELEVDFVEEEADPDFAGWKDRFSEIQEKVKDLIRHFKNSGAINKKPRIVLYGAPNAGKSSLLNALLKENRVLVSDIPGTTRDFIEVSLPLPSGEATLIDTAGIAEVAQNALDERSMEKSVEAIESADLAICLVDATQANTAEAQKQIAEAKEKGHWIVYSKIDLAGNAPIPSDVTLTLSSKAGTGLSELVQMLDKALFPEGETSDEYWITSERECAALREADAGLDRIQTLLDTNPAVELIAFELRSVANSLAEIVGEISSEDVLQTIFNGFCIGK</sequence>
<organism evidence="11 12">
    <name type="scientific">Hallerella succinigenes</name>
    <dbReference type="NCBI Taxonomy" id="1896222"/>
    <lineage>
        <taxon>Bacteria</taxon>
        <taxon>Pseudomonadati</taxon>
        <taxon>Fibrobacterota</taxon>
        <taxon>Fibrobacteria</taxon>
        <taxon>Fibrobacterales</taxon>
        <taxon>Fibrobacteraceae</taxon>
        <taxon>Hallerella</taxon>
    </lineage>
</organism>
<feature type="binding site" evidence="6">
    <location>
        <position position="237"/>
    </location>
    <ligand>
        <name>K(+)</name>
        <dbReference type="ChEBI" id="CHEBI:29103"/>
    </ligand>
</feature>
<feature type="binding site" evidence="6">
    <location>
        <position position="241"/>
    </location>
    <ligand>
        <name>Mg(2+)</name>
        <dbReference type="ChEBI" id="CHEBI:18420"/>
    </ligand>
</feature>
<dbReference type="EC" id="3.6.-.-" evidence="6"/>
<gene>
    <name evidence="6" type="primary">mnmE</name>
    <name evidence="6" type="synonym">trmE</name>
    <name evidence="11" type="ORF">BGX16_1255</name>
</gene>
<keyword evidence="5 6" id="KW-0342">GTP-binding</keyword>
<keyword evidence="6" id="KW-0963">Cytoplasm</keyword>
<keyword evidence="6" id="KW-0378">Hydrolase</keyword>
<dbReference type="PANTHER" id="PTHR42714">
    <property type="entry name" value="TRNA MODIFICATION GTPASE GTPBP3"/>
    <property type="match status" value="1"/>
</dbReference>
<dbReference type="Pfam" id="PF01926">
    <property type="entry name" value="MMR_HSR1"/>
    <property type="match status" value="1"/>
</dbReference>
<dbReference type="EMBL" id="PGEX01000001">
    <property type="protein sequence ID" value="PJJ41293.1"/>
    <property type="molecule type" value="Genomic_DNA"/>
</dbReference>
<reference evidence="11 12" key="1">
    <citation type="submission" date="2017-11" db="EMBL/GenBank/DDBJ databases">
        <title>Animal gut microbial communities from fecal samples from Wisconsin, USA.</title>
        <authorList>
            <person name="Neumann A."/>
        </authorList>
    </citation>
    <scope>NUCLEOTIDE SEQUENCE [LARGE SCALE GENOMIC DNA]</scope>
    <source>
        <strain evidence="11 12">UWS3</strain>
    </source>
</reference>
<evidence type="ECO:0000313" key="12">
    <source>
        <dbReference type="Proteomes" id="UP000231134"/>
    </source>
</evidence>
<dbReference type="InterPro" id="IPR006073">
    <property type="entry name" value="GTP-bd"/>
</dbReference>
<evidence type="ECO:0000256" key="2">
    <source>
        <dbReference type="ARBA" id="ARBA00022694"/>
    </source>
</evidence>
<feature type="binding site" evidence="6">
    <location>
        <position position="33"/>
    </location>
    <ligand>
        <name>(6S)-5-formyl-5,6,7,8-tetrahydrofolate</name>
        <dbReference type="ChEBI" id="CHEBI:57457"/>
    </ligand>
</feature>
<comment type="subcellular location">
    <subcellularLocation>
        <location evidence="6">Cytoplasm</location>
    </subcellularLocation>
</comment>
<keyword evidence="4 6" id="KW-0630">Potassium</keyword>